<protein>
    <recommendedName>
        <fullName evidence="3">Methyltransferase domain-containing protein</fullName>
    </recommendedName>
</protein>
<dbReference type="GO" id="GO:0008168">
    <property type="term" value="F:methyltransferase activity"/>
    <property type="evidence" value="ECO:0007669"/>
    <property type="project" value="UniProtKB-KW"/>
</dbReference>
<dbReference type="InterPro" id="IPR051052">
    <property type="entry name" value="Diverse_substrate_MTase"/>
</dbReference>
<dbReference type="AlphaFoldDB" id="X1VGG7"/>
<dbReference type="InterPro" id="IPR029063">
    <property type="entry name" value="SAM-dependent_MTases_sf"/>
</dbReference>
<sequence length="182" mass="20400">MNKMQEPPSKRTLDADIPELKPFLKPGAKVLDVGCGTGTITLGVAEAVKPGEVVGIDPGEDRIEVARDWAAQVAHPGNITFQVGDSHHLDFPDNTFDVVYSHTVMHFFLDPVMGLKEQKRVAKKGGWVIASGVRDMIILRHPSCPHWDKVYEAYRRYWVARLEEYRASGKAPLAFLEEQYKS</sequence>
<dbReference type="Gene3D" id="3.40.50.150">
    <property type="entry name" value="Vaccinia Virus protein VP39"/>
    <property type="match status" value="1"/>
</dbReference>
<organism evidence="4">
    <name type="scientific">marine sediment metagenome</name>
    <dbReference type="NCBI Taxonomy" id="412755"/>
    <lineage>
        <taxon>unclassified sequences</taxon>
        <taxon>metagenomes</taxon>
        <taxon>ecological metagenomes</taxon>
    </lineage>
</organism>
<comment type="caution">
    <text evidence="4">The sequence shown here is derived from an EMBL/GenBank/DDBJ whole genome shotgun (WGS) entry which is preliminary data.</text>
</comment>
<name>X1VGG7_9ZZZZ</name>
<dbReference type="EMBL" id="BARW01032483">
    <property type="protein sequence ID" value="GAJ13721.1"/>
    <property type="molecule type" value="Genomic_DNA"/>
</dbReference>
<accession>X1VGG7</accession>
<dbReference type="Pfam" id="PF13847">
    <property type="entry name" value="Methyltransf_31"/>
    <property type="match status" value="1"/>
</dbReference>
<dbReference type="InterPro" id="IPR025714">
    <property type="entry name" value="Methyltranfer_dom"/>
</dbReference>
<evidence type="ECO:0000259" key="3">
    <source>
        <dbReference type="Pfam" id="PF13847"/>
    </source>
</evidence>
<dbReference type="GO" id="GO:0032259">
    <property type="term" value="P:methylation"/>
    <property type="evidence" value="ECO:0007669"/>
    <property type="project" value="UniProtKB-KW"/>
</dbReference>
<proteinExistence type="predicted"/>
<dbReference type="PANTHER" id="PTHR44942">
    <property type="entry name" value="METHYLTRANSF_11 DOMAIN-CONTAINING PROTEIN"/>
    <property type="match status" value="1"/>
</dbReference>
<keyword evidence="2" id="KW-0808">Transferase</keyword>
<evidence type="ECO:0000256" key="1">
    <source>
        <dbReference type="ARBA" id="ARBA00022603"/>
    </source>
</evidence>
<dbReference type="SUPFAM" id="SSF53335">
    <property type="entry name" value="S-adenosyl-L-methionine-dependent methyltransferases"/>
    <property type="match status" value="1"/>
</dbReference>
<feature type="non-terminal residue" evidence="4">
    <location>
        <position position="182"/>
    </location>
</feature>
<evidence type="ECO:0000313" key="4">
    <source>
        <dbReference type="EMBL" id="GAJ13721.1"/>
    </source>
</evidence>
<keyword evidence="1" id="KW-0489">Methyltransferase</keyword>
<reference evidence="4" key="1">
    <citation type="journal article" date="2014" name="Front. Microbiol.">
        <title>High frequency of phylogenetically diverse reductive dehalogenase-homologous genes in deep subseafloor sedimentary metagenomes.</title>
        <authorList>
            <person name="Kawai M."/>
            <person name="Futagami T."/>
            <person name="Toyoda A."/>
            <person name="Takaki Y."/>
            <person name="Nishi S."/>
            <person name="Hori S."/>
            <person name="Arai W."/>
            <person name="Tsubouchi T."/>
            <person name="Morono Y."/>
            <person name="Uchiyama I."/>
            <person name="Ito T."/>
            <person name="Fujiyama A."/>
            <person name="Inagaki F."/>
            <person name="Takami H."/>
        </authorList>
    </citation>
    <scope>NUCLEOTIDE SEQUENCE</scope>
    <source>
        <strain evidence="4">Expedition CK06-06</strain>
    </source>
</reference>
<feature type="domain" description="Methyltransferase" evidence="3">
    <location>
        <begin position="25"/>
        <end position="134"/>
    </location>
</feature>
<dbReference type="CDD" id="cd02440">
    <property type="entry name" value="AdoMet_MTases"/>
    <property type="match status" value="1"/>
</dbReference>
<evidence type="ECO:0000256" key="2">
    <source>
        <dbReference type="ARBA" id="ARBA00022679"/>
    </source>
</evidence>
<gene>
    <name evidence="4" type="ORF">S12H4_51407</name>
</gene>
<dbReference type="PANTHER" id="PTHR44942:SF4">
    <property type="entry name" value="METHYLTRANSFERASE TYPE 11 DOMAIN-CONTAINING PROTEIN"/>
    <property type="match status" value="1"/>
</dbReference>